<dbReference type="SMART" id="SM00464">
    <property type="entry name" value="LON"/>
    <property type="match status" value="1"/>
</dbReference>
<name>A0A418R9A1_9BACT</name>
<sequence>MRQLALFPLNLVVFPGEKLNLHIFEPRYRQLVRDCLQDGITFGVPPYLNGAVSELGTEMRLLSVEKSYASGELDIRSKAVGLFRVDEFFRELPGKLYAGATIEPVADDAAADPVLHDQIRALIQQLYDILGLRRLFQDLTPDFRVYDVAHQLGLSTEQEYQLLEATSEVERQHLALQHLAHILPVLQETERLKERVRLNGHFKNLTPPSF</sequence>
<dbReference type="Pfam" id="PF02190">
    <property type="entry name" value="LON_substr_bdg"/>
    <property type="match status" value="1"/>
</dbReference>
<dbReference type="InterPro" id="IPR046336">
    <property type="entry name" value="Lon_prtase_N_sf"/>
</dbReference>
<dbReference type="PANTHER" id="PTHR46732:SF8">
    <property type="entry name" value="ATP-DEPENDENT PROTEASE LA (LON) DOMAIN PROTEIN"/>
    <property type="match status" value="1"/>
</dbReference>
<evidence type="ECO:0000313" key="2">
    <source>
        <dbReference type="EMBL" id="RIY13871.1"/>
    </source>
</evidence>
<dbReference type="PANTHER" id="PTHR46732">
    <property type="entry name" value="ATP-DEPENDENT PROTEASE LA (LON) DOMAIN PROTEIN"/>
    <property type="match status" value="1"/>
</dbReference>
<keyword evidence="3" id="KW-1185">Reference proteome</keyword>
<protein>
    <submittedName>
        <fullName evidence="2">Peptidase</fullName>
    </submittedName>
</protein>
<feature type="domain" description="Lon N-terminal" evidence="1">
    <location>
        <begin position="3"/>
        <end position="188"/>
    </location>
</feature>
<dbReference type="RefSeq" id="WP_119654099.1">
    <property type="nucleotide sequence ID" value="NZ_JBHUOI010000070.1"/>
</dbReference>
<organism evidence="2 3">
    <name type="scientific">Hymenobacter rubripertinctus</name>
    <dbReference type="NCBI Taxonomy" id="2029981"/>
    <lineage>
        <taxon>Bacteria</taxon>
        <taxon>Pseudomonadati</taxon>
        <taxon>Bacteroidota</taxon>
        <taxon>Cytophagia</taxon>
        <taxon>Cytophagales</taxon>
        <taxon>Hymenobacteraceae</taxon>
        <taxon>Hymenobacter</taxon>
    </lineage>
</organism>
<gene>
    <name evidence="2" type="ORF">D0T11_01965</name>
</gene>
<accession>A0A418R9A1</accession>
<dbReference type="Proteomes" id="UP000284250">
    <property type="component" value="Unassembled WGS sequence"/>
</dbReference>
<evidence type="ECO:0000313" key="3">
    <source>
        <dbReference type="Proteomes" id="UP000284250"/>
    </source>
</evidence>
<dbReference type="Gene3D" id="2.30.130.40">
    <property type="entry name" value="LON domain-like"/>
    <property type="match status" value="1"/>
</dbReference>
<reference evidence="2 3" key="1">
    <citation type="submission" date="2019-01" db="EMBL/GenBank/DDBJ databases">
        <title>Hymenobacter humicola sp. nov., isolated from soils in Antarctica.</title>
        <authorList>
            <person name="Sedlacek I."/>
            <person name="Holochova P."/>
            <person name="Kralova S."/>
            <person name="Pantucek R."/>
            <person name="Stankova E."/>
            <person name="Vrbovska V."/>
            <person name="Kristofova L."/>
            <person name="Svec P."/>
            <person name="Busse H.-J."/>
        </authorList>
    </citation>
    <scope>NUCLEOTIDE SEQUENCE [LARGE SCALE GENOMIC DNA]</scope>
    <source>
        <strain evidence="2 3">CCM 8852</strain>
    </source>
</reference>
<dbReference type="InterPro" id="IPR015947">
    <property type="entry name" value="PUA-like_sf"/>
</dbReference>
<dbReference type="EMBL" id="QYCN01000002">
    <property type="protein sequence ID" value="RIY13871.1"/>
    <property type="molecule type" value="Genomic_DNA"/>
</dbReference>
<dbReference type="AlphaFoldDB" id="A0A418R9A1"/>
<proteinExistence type="predicted"/>
<dbReference type="SUPFAM" id="SSF88697">
    <property type="entry name" value="PUA domain-like"/>
    <property type="match status" value="1"/>
</dbReference>
<dbReference type="OrthoDB" id="25394at2"/>
<evidence type="ECO:0000259" key="1">
    <source>
        <dbReference type="SMART" id="SM00464"/>
    </source>
</evidence>
<comment type="caution">
    <text evidence="2">The sequence shown here is derived from an EMBL/GenBank/DDBJ whole genome shotgun (WGS) entry which is preliminary data.</text>
</comment>
<dbReference type="InterPro" id="IPR003111">
    <property type="entry name" value="Lon_prtase_N"/>
</dbReference>